<protein>
    <submittedName>
        <fullName evidence="6">AcrR family transcriptional regulator</fullName>
    </submittedName>
</protein>
<dbReference type="GO" id="GO:0046677">
    <property type="term" value="P:response to antibiotic"/>
    <property type="evidence" value="ECO:0007669"/>
    <property type="project" value="InterPro"/>
</dbReference>
<evidence type="ECO:0000256" key="3">
    <source>
        <dbReference type="ARBA" id="ARBA00023163"/>
    </source>
</evidence>
<dbReference type="Gene3D" id="1.10.357.10">
    <property type="entry name" value="Tetracycline Repressor, domain 2"/>
    <property type="match status" value="1"/>
</dbReference>
<evidence type="ECO:0000256" key="1">
    <source>
        <dbReference type="ARBA" id="ARBA00023015"/>
    </source>
</evidence>
<evidence type="ECO:0000313" key="6">
    <source>
        <dbReference type="EMBL" id="MDR7280949.1"/>
    </source>
</evidence>
<proteinExistence type="predicted"/>
<dbReference type="GO" id="GO:0000976">
    <property type="term" value="F:transcription cis-regulatory region binding"/>
    <property type="evidence" value="ECO:0007669"/>
    <property type="project" value="TreeGrafter"/>
</dbReference>
<evidence type="ECO:0000256" key="2">
    <source>
        <dbReference type="ARBA" id="ARBA00023125"/>
    </source>
</evidence>
<dbReference type="InterPro" id="IPR036271">
    <property type="entry name" value="Tet_transcr_reg_TetR-rel_C_sf"/>
</dbReference>
<dbReference type="InterPro" id="IPR009057">
    <property type="entry name" value="Homeodomain-like_sf"/>
</dbReference>
<dbReference type="InterPro" id="IPR050109">
    <property type="entry name" value="HTH-type_TetR-like_transc_reg"/>
</dbReference>
<dbReference type="GO" id="GO:0045892">
    <property type="term" value="P:negative regulation of DNA-templated transcription"/>
    <property type="evidence" value="ECO:0007669"/>
    <property type="project" value="InterPro"/>
</dbReference>
<name>A0AAE4CFE6_9ACTN</name>
<feature type="DNA-binding region" description="H-T-H motif" evidence="4">
    <location>
        <begin position="28"/>
        <end position="47"/>
    </location>
</feature>
<dbReference type="GO" id="GO:0003700">
    <property type="term" value="F:DNA-binding transcription factor activity"/>
    <property type="evidence" value="ECO:0007669"/>
    <property type="project" value="TreeGrafter"/>
</dbReference>
<evidence type="ECO:0000256" key="4">
    <source>
        <dbReference type="PROSITE-ProRule" id="PRU00335"/>
    </source>
</evidence>
<keyword evidence="7" id="KW-1185">Reference proteome</keyword>
<evidence type="ECO:0000313" key="7">
    <source>
        <dbReference type="Proteomes" id="UP001183643"/>
    </source>
</evidence>
<accession>A0AAE4CFE6</accession>
<dbReference type="AlphaFoldDB" id="A0AAE4CFE6"/>
<dbReference type="InterPro" id="IPR001647">
    <property type="entry name" value="HTH_TetR"/>
</dbReference>
<feature type="domain" description="HTH tetR-type" evidence="5">
    <location>
        <begin position="5"/>
        <end position="65"/>
    </location>
</feature>
<dbReference type="SUPFAM" id="SSF48498">
    <property type="entry name" value="Tetracyclin repressor-like, C-terminal domain"/>
    <property type="match status" value="1"/>
</dbReference>
<gene>
    <name evidence="6" type="ORF">J2S41_007727</name>
</gene>
<dbReference type="InterPro" id="IPR003012">
    <property type="entry name" value="Tet_transcr_reg_TetR"/>
</dbReference>
<dbReference type="PRINTS" id="PR00400">
    <property type="entry name" value="TETREPRESSOR"/>
</dbReference>
<dbReference type="RefSeq" id="WP_310375791.1">
    <property type="nucleotide sequence ID" value="NZ_JAVDYB010000001.1"/>
</dbReference>
<dbReference type="Gene3D" id="1.10.10.60">
    <property type="entry name" value="Homeodomain-like"/>
    <property type="match status" value="1"/>
</dbReference>
<sequence length="205" mass="22139">MPRAGLDRDTVVAAGAALADEVGLAGLTMALLAERVGVRTPSLYKHVDSLDALHRGIAIRAQTELTAVLARATAGRSGPDAVRTFARAWRRWAVDHRGRYDAGVRAPADDDEEHLRLSNDTLQVLYDVLSGFDLTGPRVTDAARALRSALHGFAMLESSGGFGLRRDLDRSFDFLVETLIAGLRAEHDSLPADRDGPPLTHRTPP</sequence>
<reference evidence="6" key="1">
    <citation type="submission" date="2023-07" db="EMBL/GenBank/DDBJ databases">
        <title>Sequencing the genomes of 1000 actinobacteria strains.</title>
        <authorList>
            <person name="Klenk H.-P."/>
        </authorList>
    </citation>
    <scope>NUCLEOTIDE SEQUENCE</scope>
    <source>
        <strain evidence="6">DSM 44707</strain>
    </source>
</reference>
<keyword evidence="3" id="KW-0804">Transcription</keyword>
<dbReference type="Proteomes" id="UP001183643">
    <property type="component" value="Unassembled WGS sequence"/>
</dbReference>
<dbReference type="PANTHER" id="PTHR30055:SF239">
    <property type="entry name" value="TRANSCRIPTIONAL REGULATORY PROTEIN"/>
    <property type="match status" value="1"/>
</dbReference>
<dbReference type="InterPro" id="IPR025996">
    <property type="entry name" value="MT1864/Rv1816-like_C"/>
</dbReference>
<keyword evidence="2 4" id="KW-0238">DNA-binding</keyword>
<dbReference type="PROSITE" id="PS50977">
    <property type="entry name" value="HTH_TETR_2"/>
    <property type="match status" value="1"/>
</dbReference>
<dbReference type="Pfam" id="PF13305">
    <property type="entry name" value="TetR_C_33"/>
    <property type="match status" value="1"/>
</dbReference>
<evidence type="ECO:0000259" key="5">
    <source>
        <dbReference type="PROSITE" id="PS50977"/>
    </source>
</evidence>
<dbReference type="SUPFAM" id="SSF46689">
    <property type="entry name" value="Homeodomain-like"/>
    <property type="match status" value="1"/>
</dbReference>
<dbReference type="PANTHER" id="PTHR30055">
    <property type="entry name" value="HTH-TYPE TRANSCRIPTIONAL REGULATOR RUTR"/>
    <property type="match status" value="1"/>
</dbReference>
<organism evidence="6 7">
    <name type="scientific">Catenuloplanes atrovinosus</name>
    <dbReference type="NCBI Taxonomy" id="137266"/>
    <lineage>
        <taxon>Bacteria</taxon>
        <taxon>Bacillati</taxon>
        <taxon>Actinomycetota</taxon>
        <taxon>Actinomycetes</taxon>
        <taxon>Micromonosporales</taxon>
        <taxon>Micromonosporaceae</taxon>
        <taxon>Catenuloplanes</taxon>
    </lineage>
</organism>
<dbReference type="Pfam" id="PF00440">
    <property type="entry name" value="TetR_N"/>
    <property type="match status" value="1"/>
</dbReference>
<dbReference type="EMBL" id="JAVDYB010000001">
    <property type="protein sequence ID" value="MDR7280949.1"/>
    <property type="molecule type" value="Genomic_DNA"/>
</dbReference>
<comment type="caution">
    <text evidence="6">The sequence shown here is derived from an EMBL/GenBank/DDBJ whole genome shotgun (WGS) entry which is preliminary data.</text>
</comment>
<keyword evidence="1" id="KW-0805">Transcription regulation</keyword>